<reference evidence="1" key="2">
    <citation type="journal article" date="2022" name="New Phytol.">
        <title>Evolutionary transition to the ectomycorrhizal habit in the genomes of a hyperdiverse lineage of mushroom-forming fungi.</title>
        <authorList>
            <person name="Looney B."/>
            <person name="Miyauchi S."/>
            <person name="Morin E."/>
            <person name="Drula E."/>
            <person name="Courty P.E."/>
            <person name="Kohler A."/>
            <person name="Kuo A."/>
            <person name="LaButti K."/>
            <person name="Pangilinan J."/>
            <person name="Lipzen A."/>
            <person name="Riley R."/>
            <person name="Andreopoulos W."/>
            <person name="He G."/>
            <person name="Johnson J."/>
            <person name="Nolan M."/>
            <person name="Tritt A."/>
            <person name="Barry K.W."/>
            <person name="Grigoriev I.V."/>
            <person name="Nagy L.G."/>
            <person name="Hibbett D."/>
            <person name="Henrissat B."/>
            <person name="Matheny P.B."/>
            <person name="Labbe J."/>
            <person name="Martin F.M."/>
        </authorList>
    </citation>
    <scope>NUCLEOTIDE SEQUENCE</scope>
    <source>
        <strain evidence="1">HHB10654</strain>
    </source>
</reference>
<sequence length="502" mass="56420">MSVHQSLTTSAGNPLSQPSFQAMDAAATRIESESVAGGANCYIARVPYEILQKILLHLRLFSLKESEDRPSKNPPAGIAIYHVCKLWRRVVRETPKLWKTIPLHIHGWALCALAFSKNTPISIHVNLGRLRRSAGYRKTVKEALLHVSRTRVLSFTWNRESLSESGFKLGADYVNHLQDITDMLVKFDAPLLEKFVFLDLPMNPVFMQDIPDGIFRDGPLPRLRLLFLAHVEIPSKSPLLQGPLVSLEISGCTIFDEDDEVVQDEDEDEERDEGRVGPSTSLENTLEALRGLPTLETLTIRYMRWKSLDDFDGVAYPQRGIALPNLKELVAIGDLDDLLNLIQCLSLPIGIDLNIDCHRGHDTNHMMPFLPDAHTPIALMLHCALYDGVEAGLSFQDIHVAFHHIASANMDVLHIDTSNPYPLERPAREGEPAPDPTTRMRLTLRHHQQPWLATDIMAKHAAMLLHMVPAIDHLRRISTDGWVIPAKIRRAMGLDEETEPES</sequence>
<comment type="caution">
    <text evidence="1">The sequence shown here is derived from an EMBL/GenBank/DDBJ whole genome shotgun (WGS) entry which is preliminary data.</text>
</comment>
<dbReference type="Proteomes" id="UP000814140">
    <property type="component" value="Unassembled WGS sequence"/>
</dbReference>
<reference evidence="1" key="1">
    <citation type="submission" date="2021-03" db="EMBL/GenBank/DDBJ databases">
        <authorList>
            <consortium name="DOE Joint Genome Institute"/>
            <person name="Ahrendt S."/>
            <person name="Looney B.P."/>
            <person name="Miyauchi S."/>
            <person name="Morin E."/>
            <person name="Drula E."/>
            <person name="Courty P.E."/>
            <person name="Chicoki N."/>
            <person name="Fauchery L."/>
            <person name="Kohler A."/>
            <person name="Kuo A."/>
            <person name="Labutti K."/>
            <person name="Pangilinan J."/>
            <person name="Lipzen A."/>
            <person name="Riley R."/>
            <person name="Andreopoulos W."/>
            <person name="He G."/>
            <person name="Johnson J."/>
            <person name="Barry K.W."/>
            <person name="Grigoriev I.V."/>
            <person name="Nagy L."/>
            <person name="Hibbett D."/>
            <person name="Henrissat B."/>
            <person name="Matheny P.B."/>
            <person name="Labbe J."/>
            <person name="Martin F."/>
        </authorList>
    </citation>
    <scope>NUCLEOTIDE SEQUENCE</scope>
    <source>
        <strain evidence="1">HHB10654</strain>
    </source>
</reference>
<name>A0ACB8SYG1_9AGAM</name>
<evidence type="ECO:0000313" key="1">
    <source>
        <dbReference type="EMBL" id="KAI0060741.1"/>
    </source>
</evidence>
<gene>
    <name evidence="1" type="ORF">BV25DRAFT_1917562</name>
</gene>
<accession>A0ACB8SYG1</accession>
<organism evidence="1 2">
    <name type="scientific">Artomyces pyxidatus</name>
    <dbReference type="NCBI Taxonomy" id="48021"/>
    <lineage>
        <taxon>Eukaryota</taxon>
        <taxon>Fungi</taxon>
        <taxon>Dikarya</taxon>
        <taxon>Basidiomycota</taxon>
        <taxon>Agaricomycotina</taxon>
        <taxon>Agaricomycetes</taxon>
        <taxon>Russulales</taxon>
        <taxon>Auriscalpiaceae</taxon>
        <taxon>Artomyces</taxon>
    </lineage>
</organism>
<dbReference type="EMBL" id="MU277217">
    <property type="protein sequence ID" value="KAI0060741.1"/>
    <property type="molecule type" value="Genomic_DNA"/>
</dbReference>
<evidence type="ECO:0000313" key="2">
    <source>
        <dbReference type="Proteomes" id="UP000814140"/>
    </source>
</evidence>
<proteinExistence type="predicted"/>
<keyword evidence="2" id="KW-1185">Reference proteome</keyword>
<protein>
    <submittedName>
        <fullName evidence="1">Uncharacterized protein</fullName>
    </submittedName>
</protein>